<dbReference type="AlphaFoldDB" id="A0A7J8C2Q9"/>
<gene>
    <name evidence="2" type="ORF">HJG63_009442</name>
</gene>
<reference evidence="2 3" key="1">
    <citation type="journal article" date="2020" name="Nature">
        <title>Six reference-quality genomes reveal evolution of bat adaptations.</title>
        <authorList>
            <person name="Jebb D."/>
            <person name="Huang Z."/>
            <person name="Pippel M."/>
            <person name="Hughes G.M."/>
            <person name="Lavrichenko K."/>
            <person name="Devanna P."/>
            <person name="Winkler S."/>
            <person name="Jermiin L.S."/>
            <person name="Skirmuntt E.C."/>
            <person name="Katzourakis A."/>
            <person name="Burkitt-Gray L."/>
            <person name="Ray D.A."/>
            <person name="Sullivan K.A.M."/>
            <person name="Roscito J.G."/>
            <person name="Kirilenko B.M."/>
            <person name="Davalos L.M."/>
            <person name="Corthals A.P."/>
            <person name="Power M.L."/>
            <person name="Jones G."/>
            <person name="Ransome R.D."/>
            <person name="Dechmann D.K.N."/>
            <person name="Locatelli A.G."/>
            <person name="Puechmaille S.J."/>
            <person name="Fedrigo O."/>
            <person name="Jarvis E.D."/>
            <person name="Hiller M."/>
            <person name="Vernes S.C."/>
            <person name="Myers E.W."/>
            <person name="Teeling E.C."/>
        </authorList>
    </citation>
    <scope>NUCLEOTIDE SEQUENCE [LARGE SCALE GENOMIC DNA]</scope>
    <source>
        <strain evidence="2">MRouAeg1</strain>
        <tissue evidence="2">Muscle</tissue>
    </source>
</reference>
<protein>
    <submittedName>
        <fullName evidence="2">Uncharacterized protein</fullName>
    </submittedName>
</protein>
<dbReference type="EMBL" id="JACASE010000015">
    <property type="protein sequence ID" value="KAF6405132.1"/>
    <property type="molecule type" value="Genomic_DNA"/>
</dbReference>
<feature type="compositionally biased region" description="Basic and acidic residues" evidence="1">
    <location>
        <begin position="105"/>
        <end position="118"/>
    </location>
</feature>
<keyword evidence="3" id="KW-1185">Reference proteome</keyword>
<comment type="caution">
    <text evidence="2">The sequence shown here is derived from an EMBL/GenBank/DDBJ whole genome shotgun (WGS) entry which is preliminary data.</text>
</comment>
<accession>A0A7J8C2Q9</accession>
<proteinExistence type="predicted"/>
<feature type="region of interest" description="Disordered" evidence="1">
    <location>
        <begin position="72"/>
        <end position="126"/>
    </location>
</feature>
<evidence type="ECO:0000313" key="2">
    <source>
        <dbReference type="EMBL" id="KAF6405132.1"/>
    </source>
</evidence>
<dbReference type="Proteomes" id="UP000593571">
    <property type="component" value="Unassembled WGS sequence"/>
</dbReference>
<feature type="region of interest" description="Disordered" evidence="1">
    <location>
        <begin position="1"/>
        <end position="21"/>
    </location>
</feature>
<evidence type="ECO:0000256" key="1">
    <source>
        <dbReference type="SAM" id="MobiDB-lite"/>
    </source>
</evidence>
<evidence type="ECO:0000313" key="3">
    <source>
        <dbReference type="Proteomes" id="UP000593571"/>
    </source>
</evidence>
<sequence>MAAAQRRTAERAKERAMPERRTVSLRQLSRLWRDATNIFITSGSCLRRGPKYVRTQRRCESLAHLGPRHLRALGSVGPGVPRAKEEQGIESASTSNAGVEPAQDPVEKEMRCSPEKHPQRSTKLPG</sequence>
<name>A0A7J8C2Q9_ROUAE</name>
<organism evidence="2 3">
    <name type="scientific">Rousettus aegyptiacus</name>
    <name type="common">Egyptian fruit bat</name>
    <name type="synonym">Pteropus aegyptiacus</name>
    <dbReference type="NCBI Taxonomy" id="9407"/>
    <lineage>
        <taxon>Eukaryota</taxon>
        <taxon>Metazoa</taxon>
        <taxon>Chordata</taxon>
        <taxon>Craniata</taxon>
        <taxon>Vertebrata</taxon>
        <taxon>Euteleostomi</taxon>
        <taxon>Mammalia</taxon>
        <taxon>Eutheria</taxon>
        <taxon>Laurasiatheria</taxon>
        <taxon>Chiroptera</taxon>
        <taxon>Yinpterochiroptera</taxon>
        <taxon>Pteropodoidea</taxon>
        <taxon>Pteropodidae</taxon>
        <taxon>Rousettinae</taxon>
        <taxon>Rousettus</taxon>
    </lineage>
</organism>
<feature type="compositionally biased region" description="Basic and acidic residues" evidence="1">
    <location>
        <begin position="7"/>
        <end position="21"/>
    </location>
</feature>